<dbReference type="EMBL" id="CP042326">
    <property type="protein sequence ID" value="QDZ40591.1"/>
    <property type="molecule type" value="Genomic_DNA"/>
</dbReference>
<reference evidence="2" key="1">
    <citation type="submission" date="2019-08" db="EMBL/GenBank/DDBJ databases">
        <title>Carotenoids and Carotenoid Binding Proteins in the Halophilic Cyanobacterium Euhalothece sp. ZM00.</title>
        <authorList>
            <person name="Cho S.M."/>
            <person name="Song J.Y."/>
            <person name="Park Y.-I."/>
        </authorList>
    </citation>
    <scope>NUCLEOTIDE SEQUENCE [LARGE SCALE GENOMIC DNA]</scope>
    <source>
        <strain evidence="2">Z-M001</strain>
    </source>
</reference>
<evidence type="ECO:0000256" key="1">
    <source>
        <dbReference type="SAM" id="MobiDB-lite"/>
    </source>
</evidence>
<sequence>MARLDSQTDWERLEKMSDEEATQNALDDPDNLPLEENTQGWEVPSGKVLGLNFFPEEEM</sequence>
<keyword evidence="3" id="KW-1185">Reference proteome</keyword>
<feature type="region of interest" description="Disordered" evidence="1">
    <location>
        <begin position="1"/>
        <end position="46"/>
    </location>
</feature>
<dbReference type="OrthoDB" id="428560at2"/>
<feature type="compositionally biased region" description="Basic and acidic residues" evidence="1">
    <location>
        <begin position="9"/>
        <end position="18"/>
    </location>
</feature>
<dbReference type="Proteomes" id="UP000318453">
    <property type="component" value="Chromosome"/>
</dbReference>
<name>A0A5B8NPY1_9CHRO</name>
<evidence type="ECO:0000313" key="3">
    <source>
        <dbReference type="Proteomes" id="UP000318453"/>
    </source>
</evidence>
<gene>
    <name evidence="2" type="ORF">FRE64_11875</name>
</gene>
<evidence type="ECO:0000313" key="2">
    <source>
        <dbReference type="EMBL" id="QDZ40591.1"/>
    </source>
</evidence>
<protein>
    <submittedName>
        <fullName evidence="2">Uncharacterized protein</fullName>
    </submittedName>
</protein>
<proteinExistence type="predicted"/>
<dbReference type="AlphaFoldDB" id="A0A5B8NPY1"/>
<accession>A0A5B8NPY1</accession>
<organism evidence="2 3">
    <name type="scientific">Euhalothece natronophila Z-M001</name>
    <dbReference type="NCBI Taxonomy" id="522448"/>
    <lineage>
        <taxon>Bacteria</taxon>
        <taxon>Bacillati</taxon>
        <taxon>Cyanobacteriota</taxon>
        <taxon>Cyanophyceae</taxon>
        <taxon>Oscillatoriophycideae</taxon>
        <taxon>Chroococcales</taxon>
        <taxon>Halothecacae</taxon>
        <taxon>Halothece cluster</taxon>
        <taxon>Euhalothece</taxon>
    </lineage>
</organism>
<dbReference type="KEGG" id="enn:FRE64_11875"/>